<dbReference type="Pfam" id="PF05205">
    <property type="entry name" value="COMPASS-Shg1"/>
    <property type="match status" value="1"/>
</dbReference>
<keyword evidence="3" id="KW-1185">Reference proteome</keyword>
<dbReference type="AlphaFoldDB" id="A0A6J2T437"/>
<feature type="compositionally biased region" description="Basic residues" evidence="1">
    <location>
        <begin position="696"/>
        <end position="705"/>
    </location>
</feature>
<feature type="compositionally biased region" description="Basic and acidic residues" evidence="1">
    <location>
        <begin position="1013"/>
        <end position="1025"/>
    </location>
</feature>
<proteinExistence type="predicted"/>
<feature type="compositionally biased region" description="Basic and acidic residues" evidence="1">
    <location>
        <begin position="528"/>
        <end position="542"/>
    </location>
</feature>
<name>A0A6J2T437_DROLE</name>
<feature type="compositionally biased region" description="Low complexity" evidence="1">
    <location>
        <begin position="646"/>
        <end position="690"/>
    </location>
</feature>
<dbReference type="PANTHER" id="PTHR31532:SF10">
    <property type="entry name" value="BIORIENTATION OF CHROMOSOMES IN CELL DIVISION PROTEIN 1-LIKE 1"/>
    <property type="match status" value="1"/>
</dbReference>
<evidence type="ECO:0000259" key="2">
    <source>
        <dbReference type="Pfam" id="PF05205"/>
    </source>
</evidence>
<feature type="compositionally biased region" description="Polar residues" evidence="1">
    <location>
        <begin position="1047"/>
        <end position="1057"/>
    </location>
</feature>
<evidence type="ECO:0000313" key="4">
    <source>
        <dbReference type="RefSeq" id="XP_030370764.1"/>
    </source>
</evidence>
<feature type="compositionally biased region" description="Low complexity" evidence="1">
    <location>
        <begin position="759"/>
        <end position="771"/>
    </location>
</feature>
<feature type="compositionally biased region" description="Low complexity" evidence="1">
    <location>
        <begin position="724"/>
        <end position="734"/>
    </location>
</feature>
<feature type="compositionally biased region" description="Pro residues" evidence="1">
    <location>
        <begin position="442"/>
        <end position="474"/>
    </location>
</feature>
<organism evidence="3 4">
    <name type="scientific">Drosophila lebanonensis</name>
    <name type="common">Fruit fly</name>
    <name type="synonym">Scaptodrosophila lebanonensis</name>
    <dbReference type="NCBI Taxonomy" id="7225"/>
    <lineage>
        <taxon>Eukaryota</taxon>
        <taxon>Metazoa</taxon>
        <taxon>Ecdysozoa</taxon>
        <taxon>Arthropoda</taxon>
        <taxon>Hexapoda</taxon>
        <taxon>Insecta</taxon>
        <taxon>Pterygota</taxon>
        <taxon>Neoptera</taxon>
        <taxon>Endopterygota</taxon>
        <taxon>Diptera</taxon>
        <taxon>Brachycera</taxon>
        <taxon>Muscomorpha</taxon>
        <taxon>Ephydroidea</taxon>
        <taxon>Drosophilidae</taxon>
        <taxon>Scaptodrosophila</taxon>
    </lineage>
</organism>
<feature type="compositionally biased region" description="Basic and acidic residues" evidence="1">
    <location>
        <begin position="167"/>
        <end position="185"/>
    </location>
</feature>
<feature type="compositionally biased region" description="Polar residues" evidence="1">
    <location>
        <begin position="781"/>
        <end position="794"/>
    </location>
</feature>
<evidence type="ECO:0000256" key="1">
    <source>
        <dbReference type="SAM" id="MobiDB-lite"/>
    </source>
</evidence>
<sequence>MDADFVKSLVQEVKSQGVFDEFRKDALADVDTKPAYQNVRNRVETAVRGFLSKQTWTTETNKVQLREKLRKHLLEADVLDKGVDHIVDQVVNPKVATVFEPKIQSITYKYLGIAPPPLPAHVPPPRPPLLPAPPLPPYASHLNGANMLRVETTASLLPTDLEQISPDSDRATVKSDLKDDSKDDDLPPGVEPDDHHYEDDTSPSFEPLSETKTLPNESIRDGIINGTFNTSDSANKELVNDSRDAGVSQTSQLSQVSSDSRLTIGSTESAVDVQQPTSNSIELTPNIAANISEEAQMPKFNENSSDTSSGDVSTGRQLHFDIMKDTITFEGTERKNSMSEIATTNGSGALELSIEDAIMSEVKANIDDANNAAIKPDPEPPNIDTLHLQPKIESPLLMHKSLQPPSTSDPPPLPPNVEPLPLKIELPPSPPKTDPPLKIEPLPSPPKIEPPPSPPKAEQPPAPPLPPPNEPPLLPLKVELPLASPKFDSQIENGGGGGAYSDGSQHSESLLKMEGSVKMLAQETVNDESSRNSLDEVNDKKKQLILVSDEPSAIKYEVSKSTESTTSSASTSSHHKKHSRDREKDKDKYRHRDKERRHNNDDKQRSNSRDRDRSRDKTHSKHSSSSSSKHSSSSSKHKSTKHDKSSLTSSCRSSSTRDSSSAMRSTSTSSSRHESSSSTKKPKSTSSSSRSDSRSHSKSHSHSRSHNNSSSSSSKRSDRDRQKSTTSSTQSAAIQDDHNELKSKIQKRRSSDSNDEGKPPGAASSVSSPSGTLKTKEKNESVNSSITSDTNEPNRNGAHEEKATVETALTSSVVVVSDILKQSPNSFIDIGRKASEVKVGNADGTKFKTILPQESEEQTKKGEDQDQTMEVTCVNEREDISAKTQELALAHGVHENIVSKEEQSAVDGRKETEGNPEQCAVDEPKETVCNPEQSPAAQDNPGGPQKEGELQKIANKSDEEITTYFEENADEFKQRLELIRRTIEQRRIVLNVLGQAEAKESRTLRRSTSKRRLSSDRQDYPKRSSIDNTNIDDISPNSSTSSENVSMTANQTDSDSNPAKRLRCDEAKTSPTFSEASVNSKENEALDKHDNDEMSKRLSGSAMSKLCQQQRYTNDDLYKPRPVLSQRSRRRGLDSIH</sequence>
<dbReference type="PANTHER" id="PTHR31532">
    <property type="entry name" value="BIORIENTATION OF CHROMOSOMES IN CELL DIVISION 1 FAMILY MEMBER"/>
    <property type="match status" value="1"/>
</dbReference>
<feature type="compositionally biased region" description="Low complexity" evidence="1">
    <location>
        <begin position="623"/>
        <end position="634"/>
    </location>
</feature>
<feature type="compositionally biased region" description="Basic and acidic residues" evidence="1">
    <location>
        <begin position="1081"/>
        <end position="1096"/>
    </location>
</feature>
<dbReference type="OrthoDB" id="7605699at2759"/>
<dbReference type="CTD" id="91272"/>
<protein>
    <submittedName>
        <fullName evidence="4">Biorientation of chromosomes in cell division protein 1-like 1 isoform X1</fullName>
    </submittedName>
</protein>
<feature type="compositionally biased region" description="Low complexity" evidence="1">
    <location>
        <begin position="559"/>
        <end position="572"/>
    </location>
</feature>
<gene>
    <name evidence="4" type="primary">LOC115621297</name>
</gene>
<feature type="region of interest" description="Disordered" evidence="1">
    <location>
        <begin position="998"/>
        <end position="1137"/>
    </location>
</feature>
<feature type="compositionally biased region" description="Low complexity" evidence="1">
    <location>
        <begin position="1035"/>
        <end position="1046"/>
    </location>
</feature>
<feature type="compositionally biased region" description="Basic and acidic residues" evidence="1">
    <location>
        <begin position="899"/>
        <end position="913"/>
    </location>
</feature>
<feature type="region of interest" description="Disordered" evidence="1">
    <location>
        <begin position="521"/>
        <end position="804"/>
    </location>
</feature>
<dbReference type="GO" id="GO:0048188">
    <property type="term" value="C:Set1C/COMPASS complex"/>
    <property type="evidence" value="ECO:0007669"/>
    <property type="project" value="TreeGrafter"/>
</dbReference>
<evidence type="ECO:0000313" key="3">
    <source>
        <dbReference type="Proteomes" id="UP000504634"/>
    </source>
</evidence>
<feature type="compositionally biased region" description="Low complexity" evidence="1">
    <location>
        <begin position="248"/>
        <end position="260"/>
    </location>
</feature>
<dbReference type="RefSeq" id="XP_030370764.1">
    <property type="nucleotide sequence ID" value="XM_030514904.1"/>
</dbReference>
<feature type="region of interest" description="Disordered" evidence="1">
    <location>
        <begin position="158"/>
        <end position="262"/>
    </location>
</feature>
<feature type="compositionally biased region" description="Polar residues" evidence="1">
    <location>
        <begin position="1069"/>
        <end position="1080"/>
    </location>
</feature>
<feature type="compositionally biased region" description="Basic and acidic residues" evidence="1">
    <location>
        <begin position="946"/>
        <end position="958"/>
    </location>
</feature>
<feature type="domain" description="BOD1/SHG1" evidence="2">
    <location>
        <begin position="8"/>
        <end position="103"/>
    </location>
</feature>
<feature type="compositionally biased region" description="Basic and acidic residues" evidence="1">
    <location>
        <begin position="735"/>
        <end position="758"/>
    </location>
</feature>
<accession>A0A6J2T437</accession>
<dbReference type="Proteomes" id="UP000504634">
    <property type="component" value="Unplaced"/>
</dbReference>
<feature type="compositionally biased region" description="Basic and acidic residues" evidence="1">
    <location>
        <begin position="580"/>
        <end position="617"/>
    </location>
</feature>
<feature type="compositionally biased region" description="Basic and acidic residues" evidence="1">
    <location>
        <begin position="234"/>
        <end position="244"/>
    </location>
</feature>
<dbReference type="InterPro" id="IPR055264">
    <property type="entry name" value="BOD1/SHG1_dom"/>
</dbReference>
<dbReference type="GO" id="GO:0031297">
    <property type="term" value="P:replication fork processing"/>
    <property type="evidence" value="ECO:0007669"/>
    <property type="project" value="TreeGrafter"/>
</dbReference>
<feature type="compositionally biased region" description="Pro residues" evidence="1">
    <location>
        <begin position="407"/>
        <end position="418"/>
    </location>
</feature>
<reference evidence="4" key="1">
    <citation type="submission" date="2025-08" db="UniProtKB">
        <authorList>
            <consortium name="RefSeq"/>
        </authorList>
    </citation>
    <scope>IDENTIFICATION</scope>
    <source>
        <strain evidence="4">11010-0011.00</strain>
        <tissue evidence="4">Whole body</tissue>
    </source>
</reference>
<feature type="region of interest" description="Disordered" evidence="1">
    <location>
        <begin position="899"/>
        <end position="958"/>
    </location>
</feature>
<dbReference type="GeneID" id="115621297"/>
<feature type="region of interest" description="Disordered" evidence="1">
    <location>
        <begin position="399"/>
        <end position="508"/>
    </location>
</feature>